<organism evidence="1 2">
    <name type="scientific">Zophobas morio</name>
    <dbReference type="NCBI Taxonomy" id="2755281"/>
    <lineage>
        <taxon>Eukaryota</taxon>
        <taxon>Metazoa</taxon>
        <taxon>Ecdysozoa</taxon>
        <taxon>Arthropoda</taxon>
        <taxon>Hexapoda</taxon>
        <taxon>Insecta</taxon>
        <taxon>Pterygota</taxon>
        <taxon>Neoptera</taxon>
        <taxon>Endopterygota</taxon>
        <taxon>Coleoptera</taxon>
        <taxon>Polyphaga</taxon>
        <taxon>Cucujiformia</taxon>
        <taxon>Tenebrionidae</taxon>
        <taxon>Zophobas</taxon>
    </lineage>
</organism>
<dbReference type="AlphaFoldDB" id="A0AA38I6A0"/>
<reference evidence="1" key="1">
    <citation type="journal article" date="2023" name="G3 (Bethesda)">
        <title>Whole genome assemblies of Zophobas morio and Tenebrio molitor.</title>
        <authorList>
            <person name="Kaur S."/>
            <person name="Stinson S.A."/>
            <person name="diCenzo G.C."/>
        </authorList>
    </citation>
    <scope>NUCLEOTIDE SEQUENCE</scope>
    <source>
        <strain evidence="1">QUZm001</strain>
    </source>
</reference>
<evidence type="ECO:0000313" key="2">
    <source>
        <dbReference type="Proteomes" id="UP001168821"/>
    </source>
</evidence>
<name>A0AA38I6A0_9CUCU</name>
<sequence length="96" mass="11273">MVCANICISGTASPRLWYLQPQTHDRGVDRTERTLQAEEQILERDEEEPKIVAADLQLKLEFHSLYIKRTRAHPYHVQKLQGLELADYSRFVIYCK</sequence>
<dbReference type="EMBL" id="JALNTZ010000006">
    <property type="protein sequence ID" value="KAJ3649982.1"/>
    <property type="molecule type" value="Genomic_DNA"/>
</dbReference>
<comment type="caution">
    <text evidence="1">The sequence shown here is derived from an EMBL/GenBank/DDBJ whole genome shotgun (WGS) entry which is preliminary data.</text>
</comment>
<evidence type="ECO:0000313" key="1">
    <source>
        <dbReference type="EMBL" id="KAJ3649982.1"/>
    </source>
</evidence>
<gene>
    <name evidence="1" type="ORF">Zmor_021695</name>
</gene>
<proteinExistence type="predicted"/>
<protein>
    <submittedName>
        <fullName evidence="1">Uncharacterized protein</fullName>
    </submittedName>
</protein>
<keyword evidence="2" id="KW-1185">Reference proteome</keyword>
<dbReference type="Proteomes" id="UP001168821">
    <property type="component" value="Unassembled WGS sequence"/>
</dbReference>
<accession>A0AA38I6A0</accession>